<organism evidence="2 3">
    <name type="scientific">Scyliorhinus torazame</name>
    <name type="common">Cloudy catshark</name>
    <name type="synonym">Catulus torazame</name>
    <dbReference type="NCBI Taxonomy" id="75743"/>
    <lineage>
        <taxon>Eukaryota</taxon>
        <taxon>Metazoa</taxon>
        <taxon>Chordata</taxon>
        <taxon>Craniata</taxon>
        <taxon>Vertebrata</taxon>
        <taxon>Chondrichthyes</taxon>
        <taxon>Elasmobranchii</taxon>
        <taxon>Galeomorphii</taxon>
        <taxon>Galeoidea</taxon>
        <taxon>Carcharhiniformes</taxon>
        <taxon>Scyliorhinidae</taxon>
        <taxon>Scyliorhinus</taxon>
    </lineage>
</organism>
<dbReference type="STRING" id="75743.A0A401PTJ8"/>
<dbReference type="AlphaFoldDB" id="A0A401PTJ8"/>
<protein>
    <recommendedName>
        <fullName evidence="1">KY-like immunoglobulin-like domain-containing protein</fullName>
    </recommendedName>
</protein>
<evidence type="ECO:0000313" key="3">
    <source>
        <dbReference type="Proteomes" id="UP000288216"/>
    </source>
</evidence>
<dbReference type="PANTHER" id="PTHR46333:SF4">
    <property type="entry name" value="TRANSGLUTAMINASE-LIKE DOMAIN-CONTAINING PROTEIN"/>
    <property type="match status" value="1"/>
</dbReference>
<name>A0A401PTJ8_SCYTO</name>
<accession>A0A401PTJ8</accession>
<dbReference type="InterPro" id="IPR052557">
    <property type="entry name" value="CAP/Cytokinesis_protein"/>
</dbReference>
<dbReference type="InterPro" id="IPR056564">
    <property type="entry name" value="Ig-like_KY"/>
</dbReference>
<comment type="caution">
    <text evidence="2">The sequence shown here is derived from an EMBL/GenBank/DDBJ whole genome shotgun (WGS) entry which is preliminary data.</text>
</comment>
<feature type="domain" description="KY-like immunoglobulin-like" evidence="1">
    <location>
        <begin position="4"/>
        <end position="53"/>
    </location>
</feature>
<keyword evidence="3" id="KW-1185">Reference proteome</keyword>
<dbReference type="OrthoDB" id="6129702at2759"/>
<dbReference type="PANTHER" id="PTHR46333">
    <property type="entry name" value="CYTOKINESIS PROTEIN 3"/>
    <property type="match status" value="1"/>
</dbReference>
<reference evidence="2 3" key="1">
    <citation type="journal article" date="2018" name="Nat. Ecol. Evol.">
        <title>Shark genomes provide insights into elasmobranch evolution and the origin of vertebrates.</title>
        <authorList>
            <person name="Hara Y"/>
            <person name="Yamaguchi K"/>
            <person name="Onimaru K"/>
            <person name="Kadota M"/>
            <person name="Koyanagi M"/>
            <person name="Keeley SD"/>
            <person name="Tatsumi K"/>
            <person name="Tanaka K"/>
            <person name="Motone F"/>
            <person name="Kageyama Y"/>
            <person name="Nozu R"/>
            <person name="Adachi N"/>
            <person name="Nishimura O"/>
            <person name="Nakagawa R"/>
            <person name="Tanegashima C"/>
            <person name="Kiyatake I"/>
            <person name="Matsumoto R"/>
            <person name="Murakumo K"/>
            <person name="Nishida K"/>
            <person name="Terakita A"/>
            <person name="Kuratani S"/>
            <person name="Sato K"/>
            <person name="Hyodo S Kuraku.S."/>
        </authorList>
    </citation>
    <scope>NUCLEOTIDE SEQUENCE [LARGE SCALE GENOMIC DNA]</scope>
</reference>
<evidence type="ECO:0000313" key="2">
    <source>
        <dbReference type="EMBL" id="GCB76451.1"/>
    </source>
</evidence>
<gene>
    <name evidence="2" type="ORF">scyTo_0015489</name>
</gene>
<dbReference type="GO" id="GO:0005737">
    <property type="term" value="C:cytoplasm"/>
    <property type="evidence" value="ECO:0007669"/>
    <property type="project" value="TreeGrafter"/>
</dbReference>
<sequence length="389" mass="43754">MRVMPNGIELRVIPPTQGKYDLKIFAKLLDSKESYTWVCSYQVDCPEPKVHDRLPANPFSFWGLHWTARCMGISQCSCSEGLITAPDGCALLHFQTSRPLSATYKLIHGDYDSDVSKRCIVSQIGEGKLDCNIVLLTKGYYRLSVFVKPYSQDGSYQNICNCLIYCPNLVNQNELFPANLSNHCGPGIRTKEVGFNQASHPEPVINTPHGKCNITFQTVRDVEVTATLTRDEASAEGCPLERHTLCTHTKNKVSISVSLPASGVYKLGIFVRPEDEEDFGHVCDYVIRCSAESRGPPFPRMYDTWKKGCVIFEPRSGVLPATKWVRFRVRIPRAHRVFLIGESMDELSLSKSRVWEGNVFTGPARSQLKLAANLDRLSPMIRDDVLYPR</sequence>
<dbReference type="Pfam" id="PF23265">
    <property type="entry name" value="Ig-like_KY"/>
    <property type="match status" value="3"/>
</dbReference>
<feature type="domain" description="KY-like immunoglobulin-like" evidence="1">
    <location>
        <begin position="79"/>
        <end position="177"/>
    </location>
</feature>
<proteinExistence type="predicted"/>
<dbReference type="OMA" id="MTFDIKQ"/>
<dbReference type="Proteomes" id="UP000288216">
    <property type="component" value="Unassembled WGS sequence"/>
</dbReference>
<feature type="domain" description="KY-like immunoglobulin-like" evidence="1">
    <location>
        <begin position="193"/>
        <end position="297"/>
    </location>
</feature>
<dbReference type="EMBL" id="BFAA01008813">
    <property type="protein sequence ID" value="GCB76451.1"/>
    <property type="molecule type" value="Genomic_DNA"/>
</dbReference>
<evidence type="ECO:0000259" key="1">
    <source>
        <dbReference type="Pfam" id="PF23265"/>
    </source>
</evidence>